<name>A0A139IBX3_9PEZI</name>
<comment type="caution">
    <text evidence="3">The sequence shown here is derived from an EMBL/GenBank/DDBJ whole genome shotgun (WGS) entry which is preliminary data.</text>
</comment>
<dbReference type="OrthoDB" id="2415936at2759"/>
<keyword evidence="4" id="KW-1185">Reference proteome</keyword>
<dbReference type="STRING" id="113226.A0A139IBX3"/>
<evidence type="ECO:0000259" key="2">
    <source>
        <dbReference type="PROSITE" id="PS50897"/>
    </source>
</evidence>
<dbReference type="Pfam" id="PF08513">
    <property type="entry name" value="LisH"/>
    <property type="match status" value="1"/>
</dbReference>
<evidence type="ECO:0000256" key="1">
    <source>
        <dbReference type="ARBA" id="ARBA00002343"/>
    </source>
</evidence>
<organism evidence="3 4">
    <name type="scientific">Pseudocercospora musae</name>
    <dbReference type="NCBI Taxonomy" id="113226"/>
    <lineage>
        <taxon>Eukaryota</taxon>
        <taxon>Fungi</taxon>
        <taxon>Dikarya</taxon>
        <taxon>Ascomycota</taxon>
        <taxon>Pezizomycotina</taxon>
        <taxon>Dothideomycetes</taxon>
        <taxon>Dothideomycetidae</taxon>
        <taxon>Mycosphaerellales</taxon>
        <taxon>Mycosphaerellaceae</taxon>
        <taxon>Pseudocercospora</taxon>
    </lineage>
</organism>
<dbReference type="SMART" id="SM00667">
    <property type="entry name" value="LisH"/>
    <property type="match status" value="1"/>
</dbReference>
<sequence length="305" mass="33986">MPVSECHDLCSVTTYARPNLFAPESFKLLFAAHTALPLPSISTSALMEETRWLCSPPSASASATCTMRPVNSFDRKVEDAKPSKSDINWLIMDYLVSEGYPGAAEKFAQETNICSPADMDGIRQRVRIRNAIHAGSIDEAVEMINEVDSEILDGNHHLHFDLLQLHIIEMIRAIINKPGSFHVSEFKPVLEAATHQLAPRAPTDQKYQQAVDRTMSLMVFPVEKMPPEIKELLDLKLREKVANNVNKYILEKRGERSEAKIFNLVRARAWAEAQAREAKVDLPQNIPIGLDGDATAQVAGDVMVQ</sequence>
<proteinExistence type="predicted"/>
<dbReference type="Pfam" id="PF10607">
    <property type="entry name" value="CTLH"/>
    <property type="match status" value="1"/>
</dbReference>
<dbReference type="InterPro" id="IPR024964">
    <property type="entry name" value="CTLH/CRA"/>
</dbReference>
<dbReference type="PROSITE" id="PS50897">
    <property type="entry name" value="CTLH"/>
    <property type="match status" value="1"/>
</dbReference>
<dbReference type="InterPro" id="IPR050618">
    <property type="entry name" value="Ubq-SigPath_Reg"/>
</dbReference>
<dbReference type="AlphaFoldDB" id="A0A139IBX3"/>
<dbReference type="EMBL" id="LFZO01000166">
    <property type="protein sequence ID" value="KXT12082.1"/>
    <property type="molecule type" value="Genomic_DNA"/>
</dbReference>
<comment type="function">
    <text evidence="1">Involved in the proteasome-dependent degradation of fructose-1,6-bisphosphatase.</text>
</comment>
<reference evidence="3 4" key="1">
    <citation type="submission" date="2015-07" db="EMBL/GenBank/DDBJ databases">
        <title>Comparative genomics of the Sigatoka disease complex on banana suggests a link between parallel evolutionary changes in Pseudocercospora fijiensis and Pseudocercospora eumusae and increased virulence on the banana host.</title>
        <authorList>
            <person name="Chang T.-C."/>
            <person name="Salvucci A."/>
            <person name="Crous P.W."/>
            <person name="Stergiopoulos I."/>
        </authorList>
    </citation>
    <scope>NUCLEOTIDE SEQUENCE [LARGE SCALE GENOMIC DNA]</scope>
    <source>
        <strain evidence="3 4">CBS 116634</strain>
    </source>
</reference>
<dbReference type="SMART" id="SM00757">
    <property type="entry name" value="CRA"/>
    <property type="match status" value="1"/>
</dbReference>
<accession>A0A139IBX3</accession>
<dbReference type="InterPro" id="IPR013144">
    <property type="entry name" value="CRA_dom"/>
</dbReference>
<evidence type="ECO:0000313" key="3">
    <source>
        <dbReference type="EMBL" id="KXT12082.1"/>
    </source>
</evidence>
<dbReference type="InterPro" id="IPR006595">
    <property type="entry name" value="CTLH_C"/>
</dbReference>
<feature type="domain" description="CTLH" evidence="2">
    <location>
        <begin position="127"/>
        <end position="178"/>
    </location>
</feature>
<dbReference type="PROSITE" id="PS50896">
    <property type="entry name" value="LISH"/>
    <property type="match status" value="1"/>
</dbReference>
<protein>
    <recommendedName>
        <fullName evidence="2">CTLH domain-containing protein</fullName>
    </recommendedName>
</protein>
<dbReference type="SMART" id="SM00668">
    <property type="entry name" value="CTLH"/>
    <property type="match status" value="1"/>
</dbReference>
<evidence type="ECO:0000313" key="4">
    <source>
        <dbReference type="Proteomes" id="UP000073492"/>
    </source>
</evidence>
<dbReference type="Proteomes" id="UP000073492">
    <property type="component" value="Unassembled WGS sequence"/>
</dbReference>
<gene>
    <name evidence="3" type="ORF">AC579_1853</name>
</gene>
<dbReference type="PANTHER" id="PTHR12864">
    <property type="entry name" value="RAN BINDING PROTEIN 9-RELATED"/>
    <property type="match status" value="1"/>
</dbReference>
<dbReference type="InterPro" id="IPR006594">
    <property type="entry name" value="LisH"/>
</dbReference>